<dbReference type="PANTHER" id="PTHR36617:SF15">
    <property type="entry name" value="REVERSE TRANSCRIPTASE ZINC-BINDING DOMAIN-CONTAINING PROTEIN"/>
    <property type="match status" value="1"/>
</dbReference>
<reference evidence="1" key="2">
    <citation type="submission" date="2023-06" db="EMBL/GenBank/DDBJ databases">
        <authorList>
            <person name="Ma L."/>
            <person name="Liu K.-W."/>
            <person name="Li Z."/>
            <person name="Hsiao Y.-Y."/>
            <person name="Qi Y."/>
            <person name="Fu T."/>
            <person name="Tang G."/>
            <person name="Zhang D."/>
            <person name="Sun W.-H."/>
            <person name="Liu D.-K."/>
            <person name="Li Y."/>
            <person name="Chen G.-Z."/>
            <person name="Liu X.-D."/>
            <person name="Liao X.-Y."/>
            <person name="Jiang Y.-T."/>
            <person name="Yu X."/>
            <person name="Hao Y."/>
            <person name="Huang J."/>
            <person name="Zhao X.-W."/>
            <person name="Ke S."/>
            <person name="Chen Y.-Y."/>
            <person name="Wu W.-L."/>
            <person name="Hsu J.-L."/>
            <person name="Lin Y.-F."/>
            <person name="Huang M.-D."/>
            <person name="Li C.-Y."/>
            <person name="Huang L."/>
            <person name="Wang Z.-W."/>
            <person name="Zhao X."/>
            <person name="Zhong W.-Y."/>
            <person name="Peng D.-H."/>
            <person name="Ahmad S."/>
            <person name="Lan S."/>
            <person name="Zhang J.-S."/>
            <person name="Tsai W.-C."/>
            <person name="Van De Peer Y."/>
            <person name="Liu Z.-J."/>
        </authorList>
    </citation>
    <scope>NUCLEOTIDE SEQUENCE</scope>
    <source>
        <strain evidence="1">CP</strain>
        <tissue evidence="1">Leaves</tissue>
    </source>
</reference>
<comment type="caution">
    <text evidence="1">The sequence shown here is derived from an EMBL/GenBank/DDBJ whole genome shotgun (WGS) entry which is preliminary data.</text>
</comment>
<sequence>MDTWITHHFNQINPNSTIGETALKERFPAIFQIVQDRGGGADQFWSTRGETGFWEVQVHRNLNNDEVESYLELLELLQGCSVVPSRRDEIVWRLKPVKGFFVRSSYHWLCREISITVATARKYNEIWRCHIPLKVKSFYVDDVP</sequence>
<evidence type="ECO:0000313" key="1">
    <source>
        <dbReference type="EMBL" id="KAK1315119.1"/>
    </source>
</evidence>
<dbReference type="AlphaFoldDB" id="A0AAV9EQG0"/>
<evidence type="ECO:0008006" key="3">
    <source>
        <dbReference type="Google" id="ProtNLM"/>
    </source>
</evidence>
<name>A0AAV9EQG0_ACOCL</name>
<dbReference type="EMBL" id="JAUJYO010000006">
    <property type="protein sequence ID" value="KAK1315119.1"/>
    <property type="molecule type" value="Genomic_DNA"/>
</dbReference>
<keyword evidence="2" id="KW-1185">Reference proteome</keyword>
<dbReference type="Proteomes" id="UP001180020">
    <property type="component" value="Unassembled WGS sequence"/>
</dbReference>
<evidence type="ECO:0000313" key="2">
    <source>
        <dbReference type="Proteomes" id="UP001180020"/>
    </source>
</evidence>
<accession>A0AAV9EQG0</accession>
<dbReference type="PANTHER" id="PTHR36617">
    <property type="entry name" value="PROTEIN, PUTATIVE-RELATED"/>
    <property type="match status" value="1"/>
</dbReference>
<reference evidence="1" key="1">
    <citation type="journal article" date="2023" name="Nat. Commun.">
        <title>Diploid and tetraploid genomes of Acorus and the evolution of monocots.</title>
        <authorList>
            <person name="Ma L."/>
            <person name="Liu K.W."/>
            <person name="Li Z."/>
            <person name="Hsiao Y.Y."/>
            <person name="Qi Y."/>
            <person name="Fu T."/>
            <person name="Tang G.D."/>
            <person name="Zhang D."/>
            <person name="Sun W.H."/>
            <person name="Liu D.K."/>
            <person name="Li Y."/>
            <person name="Chen G.Z."/>
            <person name="Liu X.D."/>
            <person name="Liao X.Y."/>
            <person name="Jiang Y.T."/>
            <person name="Yu X."/>
            <person name="Hao Y."/>
            <person name="Huang J."/>
            <person name="Zhao X.W."/>
            <person name="Ke S."/>
            <person name="Chen Y.Y."/>
            <person name="Wu W.L."/>
            <person name="Hsu J.L."/>
            <person name="Lin Y.F."/>
            <person name="Huang M.D."/>
            <person name="Li C.Y."/>
            <person name="Huang L."/>
            <person name="Wang Z.W."/>
            <person name="Zhao X."/>
            <person name="Zhong W.Y."/>
            <person name="Peng D.H."/>
            <person name="Ahmad S."/>
            <person name="Lan S."/>
            <person name="Zhang J.S."/>
            <person name="Tsai W.C."/>
            <person name="Van de Peer Y."/>
            <person name="Liu Z.J."/>
        </authorList>
    </citation>
    <scope>NUCLEOTIDE SEQUENCE</scope>
    <source>
        <strain evidence="1">CP</strain>
    </source>
</reference>
<protein>
    <recommendedName>
        <fullName evidence="3">Homing endonuclease LAGLIDADG domain-containing protein</fullName>
    </recommendedName>
</protein>
<proteinExistence type="predicted"/>
<gene>
    <name evidence="1" type="ORF">QJS10_CPA06g00724</name>
</gene>
<organism evidence="1 2">
    <name type="scientific">Acorus calamus</name>
    <name type="common">Sweet flag</name>
    <dbReference type="NCBI Taxonomy" id="4465"/>
    <lineage>
        <taxon>Eukaryota</taxon>
        <taxon>Viridiplantae</taxon>
        <taxon>Streptophyta</taxon>
        <taxon>Embryophyta</taxon>
        <taxon>Tracheophyta</taxon>
        <taxon>Spermatophyta</taxon>
        <taxon>Magnoliopsida</taxon>
        <taxon>Liliopsida</taxon>
        <taxon>Acoraceae</taxon>
        <taxon>Acorus</taxon>
    </lineage>
</organism>